<organism evidence="1 2">
    <name type="scientific">Portibacter lacus</name>
    <dbReference type="NCBI Taxonomy" id="1099794"/>
    <lineage>
        <taxon>Bacteria</taxon>
        <taxon>Pseudomonadati</taxon>
        <taxon>Bacteroidota</taxon>
        <taxon>Saprospiria</taxon>
        <taxon>Saprospirales</taxon>
        <taxon>Haliscomenobacteraceae</taxon>
        <taxon>Portibacter</taxon>
    </lineage>
</organism>
<keyword evidence="2" id="KW-1185">Reference proteome</keyword>
<evidence type="ECO:0000313" key="2">
    <source>
        <dbReference type="Proteomes" id="UP001156666"/>
    </source>
</evidence>
<dbReference type="AlphaFoldDB" id="A0AA37ST80"/>
<protein>
    <recommendedName>
        <fullName evidence="3">Calcineurin-like phosphoesterase domain-containing protein</fullName>
    </recommendedName>
</protein>
<dbReference type="Proteomes" id="UP001156666">
    <property type="component" value="Unassembled WGS sequence"/>
</dbReference>
<evidence type="ECO:0008006" key="3">
    <source>
        <dbReference type="Google" id="ProtNLM"/>
    </source>
</evidence>
<comment type="caution">
    <text evidence="1">The sequence shown here is derived from an EMBL/GenBank/DDBJ whole genome shotgun (WGS) entry which is preliminary data.</text>
</comment>
<evidence type="ECO:0000313" key="1">
    <source>
        <dbReference type="EMBL" id="GLR19189.1"/>
    </source>
</evidence>
<name>A0AA37ST80_9BACT</name>
<gene>
    <name evidence="1" type="ORF">GCM10007940_38050</name>
</gene>
<dbReference type="EMBL" id="BSOH01000027">
    <property type="protein sequence ID" value="GLR19189.1"/>
    <property type="molecule type" value="Genomic_DNA"/>
</dbReference>
<reference evidence="1" key="2">
    <citation type="submission" date="2023-01" db="EMBL/GenBank/DDBJ databases">
        <title>Draft genome sequence of Portibacter lacus strain NBRC 108769.</title>
        <authorList>
            <person name="Sun Q."/>
            <person name="Mori K."/>
        </authorList>
    </citation>
    <scope>NUCLEOTIDE SEQUENCE</scope>
    <source>
        <strain evidence="1">NBRC 108769</strain>
    </source>
</reference>
<reference evidence="1" key="1">
    <citation type="journal article" date="2014" name="Int. J. Syst. Evol. Microbiol.">
        <title>Complete genome sequence of Corynebacterium casei LMG S-19264T (=DSM 44701T), isolated from a smear-ripened cheese.</title>
        <authorList>
            <consortium name="US DOE Joint Genome Institute (JGI-PGF)"/>
            <person name="Walter F."/>
            <person name="Albersmeier A."/>
            <person name="Kalinowski J."/>
            <person name="Ruckert C."/>
        </authorList>
    </citation>
    <scope>NUCLEOTIDE SEQUENCE</scope>
    <source>
        <strain evidence="1">NBRC 108769</strain>
    </source>
</reference>
<sequence>MYAPGKKIYFGCGNPNWGAAADGIYKIERRPQWSESGHTKTTFSFHKEVFSAPNILGVFAGHIHRNSVEVVNGKPQIITDDNASGAFLDVDFLPLEEKDSKLI</sequence>
<accession>A0AA37ST80</accession>
<proteinExistence type="predicted"/>